<evidence type="ECO:0000259" key="20">
    <source>
        <dbReference type="PROSITE" id="PS50927"/>
    </source>
</evidence>
<evidence type="ECO:0000256" key="8">
    <source>
        <dbReference type="ARBA" id="ARBA00022729"/>
    </source>
</evidence>
<dbReference type="InterPro" id="IPR000858">
    <property type="entry name" value="S_locus_glycoprot_dom"/>
</dbReference>
<dbReference type="PANTHER" id="PTHR27002">
    <property type="entry name" value="RECEPTOR-LIKE SERINE/THREONINE-PROTEIN KINASE SD1-8"/>
    <property type="match status" value="1"/>
</dbReference>
<keyword evidence="23" id="KW-1185">Reference proteome</keyword>
<keyword evidence="8 18" id="KW-0732">Signal</keyword>
<dbReference type="PANTHER" id="PTHR27002:SF812">
    <property type="entry name" value="RECEPTOR-LIKE SERINE_THREONINE-PROTEIN KINASE"/>
    <property type="match status" value="1"/>
</dbReference>
<dbReference type="Pfam" id="PF01453">
    <property type="entry name" value="B_lectin"/>
    <property type="match status" value="1"/>
</dbReference>
<comment type="subcellular location">
    <subcellularLocation>
        <location evidence="1">Cell membrane</location>
        <topology evidence="1">Single-pass type I membrane protein</topology>
    </subcellularLocation>
</comment>
<dbReference type="InterPro" id="IPR000719">
    <property type="entry name" value="Prot_kinase_dom"/>
</dbReference>
<feature type="domain" description="Bulb-type lectin" evidence="20">
    <location>
        <begin position="28"/>
        <end position="150"/>
    </location>
</feature>
<evidence type="ECO:0000259" key="19">
    <source>
        <dbReference type="PROSITE" id="PS50011"/>
    </source>
</evidence>
<dbReference type="InterPro" id="IPR008271">
    <property type="entry name" value="Ser/Thr_kinase_AS"/>
</dbReference>
<gene>
    <name evidence="22" type="ORF">POPTR_001G134900</name>
</gene>
<dbReference type="Gene3D" id="2.90.10.10">
    <property type="entry name" value="Bulb-type lectin domain"/>
    <property type="match status" value="1"/>
</dbReference>
<evidence type="ECO:0000256" key="18">
    <source>
        <dbReference type="SAM" id="SignalP"/>
    </source>
</evidence>
<evidence type="ECO:0000256" key="15">
    <source>
        <dbReference type="ARBA" id="ARBA00023170"/>
    </source>
</evidence>
<dbReference type="SUPFAM" id="SSF51110">
    <property type="entry name" value="alpha-D-mannose-specific plant lectins"/>
    <property type="match status" value="1"/>
</dbReference>
<dbReference type="GO" id="GO:0048544">
    <property type="term" value="P:recognition of pollen"/>
    <property type="evidence" value="ECO:0007669"/>
    <property type="project" value="InterPro"/>
</dbReference>
<dbReference type="InterPro" id="IPR036426">
    <property type="entry name" value="Bulb-type_lectin_dom_sf"/>
</dbReference>
<name>A0A3N7EII0_POPTR</name>
<comment type="similarity">
    <text evidence="3">In the C-terminal section; belongs to the protein kinase superfamily. Ser/Thr protein kinase family.</text>
</comment>
<keyword evidence="16" id="KW-0325">Glycoprotein</keyword>
<dbReference type="SUPFAM" id="SSF56112">
    <property type="entry name" value="Protein kinase-like (PK-like)"/>
    <property type="match status" value="1"/>
</dbReference>
<feature type="signal peptide" evidence="18">
    <location>
        <begin position="1"/>
        <end position="25"/>
    </location>
</feature>
<feature type="chain" id="PRO_5018158378" description="Receptor-like serine/threonine-protein kinase" evidence="18">
    <location>
        <begin position="26"/>
        <end position="667"/>
    </location>
</feature>
<dbReference type="CDD" id="cd00028">
    <property type="entry name" value="B_lectin"/>
    <property type="match status" value="1"/>
</dbReference>
<dbReference type="GO" id="GO:0005524">
    <property type="term" value="F:ATP binding"/>
    <property type="evidence" value="ECO:0007669"/>
    <property type="project" value="UniProtKB-KW"/>
</dbReference>
<keyword evidence="11" id="KW-0067">ATP-binding</keyword>
<comment type="similarity">
    <text evidence="2">In the N-terminal section; belongs to the leguminous lectin family.</text>
</comment>
<dbReference type="GO" id="GO:0002229">
    <property type="term" value="P:defense response to oomycetes"/>
    <property type="evidence" value="ECO:0007669"/>
    <property type="project" value="UniProtKB-ARBA"/>
</dbReference>
<evidence type="ECO:0000256" key="5">
    <source>
        <dbReference type="ARBA" id="ARBA00022527"/>
    </source>
</evidence>
<evidence type="ECO:0000256" key="2">
    <source>
        <dbReference type="ARBA" id="ARBA00008536"/>
    </source>
</evidence>
<dbReference type="CDD" id="cd01098">
    <property type="entry name" value="PAN_AP_plant"/>
    <property type="match status" value="1"/>
</dbReference>
<dbReference type="SMART" id="SM00108">
    <property type="entry name" value="B_lectin"/>
    <property type="match status" value="1"/>
</dbReference>
<evidence type="ECO:0000256" key="17">
    <source>
        <dbReference type="SAM" id="Phobius"/>
    </source>
</evidence>
<dbReference type="CDD" id="cd14066">
    <property type="entry name" value="STKc_IRAK"/>
    <property type="match status" value="1"/>
</dbReference>
<evidence type="ECO:0000256" key="11">
    <source>
        <dbReference type="ARBA" id="ARBA00022840"/>
    </source>
</evidence>
<dbReference type="Gene3D" id="1.10.510.10">
    <property type="entry name" value="Transferase(Phosphotransferase) domain 1"/>
    <property type="match status" value="1"/>
</dbReference>
<dbReference type="PROSITE" id="PS00108">
    <property type="entry name" value="PROTEIN_KINASE_ST"/>
    <property type="match status" value="1"/>
</dbReference>
<keyword evidence="9" id="KW-0547">Nucleotide-binding</keyword>
<dbReference type="Pfam" id="PF07714">
    <property type="entry name" value="PK_Tyr_Ser-Thr"/>
    <property type="match status" value="1"/>
</dbReference>
<dbReference type="SMART" id="SM00473">
    <property type="entry name" value="PAN_AP"/>
    <property type="match status" value="1"/>
</dbReference>
<dbReference type="InterPro" id="IPR001480">
    <property type="entry name" value="Bulb-type_lectin_dom"/>
</dbReference>
<dbReference type="Gene3D" id="3.30.200.20">
    <property type="entry name" value="Phosphorylase Kinase, domain 1"/>
    <property type="match status" value="1"/>
</dbReference>
<evidence type="ECO:0000256" key="9">
    <source>
        <dbReference type="ARBA" id="ARBA00022741"/>
    </source>
</evidence>
<evidence type="ECO:0000256" key="12">
    <source>
        <dbReference type="ARBA" id="ARBA00022989"/>
    </source>
</evidence>
<evidence type="ECO:0000259" key="21">
    <source>
        <dbReference type="PROSITE" id="PS50948"/>
    </source>
</evidence>
<dbReference type="FunFam" id="1.10.510.10:FF:000240">
    <property type="entry name" value="Lectin-domain containing receptor kinase A4.3"/>
    <property type="match status" value="1"/>
</dbReference>
<keyword evidence="13 17" id="KW-0472">Membrane</keyword>
<feature type="transmembrane region" description="Helical" evidence="17">
    <location>
        <begin position="364"/>
        <end position="385"/>
    </location>
</feature>
<dbReference type="SMART" id="SM00220">
    <property type="entry name" value="S_TKc"/>
    <property type="match status" value="1"/>
</dbReference>
<feature type="domain" description="Apple" evidence="21">
    <location>
        <begin position="259"/>
        <end position="344"/>
    </location>
</feature>
<dbReference type="GO" id="GO:0005886">
    <property type="term" value="C:plasma membrane"/>
    <property type="evidence" value="ECO:0007669"/>
    <property type="project" value="UniProtKB-SubCell"/>
</dbReference>
<evidence type="ECO:0000256" key="16">
    <source>
        <dbReference type="ARBA" id="ARBA00023180"/>
    </source>
</evidence>
<evidence type="ECO:0008006" key="24">
    <source>
        <dbReference type="Google" id="ProtNLM"/>
    </source>
</evidence>
<dbReference type="PROSITE" id="PS50927">
    <property type="entry name" value="BULB_LECTIN"/>
    <property type="match status" value="1"/>
</dbReference>
<organism evidence="22 23">
    <name type="scientific">Populus trichocarpa</name>
    <name type="common">Western balsam poplar</name>
    <name type="synonym">Populus balsamifera subsp. trichocarpa</name>
    <dbReference type="NCBI Taxonomy" id="3694"/>
    <lineage>
        <taxon>Eukaryota</taxon>
        <taxon>Viridiplantae</taxon>
        <taxon>Streptophyta</taxon>
        <taxon>Embryophyta</taxon>
        <taxon>Tracheophyta</taxon>
        <taxon>Spermatophyta</taxon>
        <taxon>Magnoliopsida</taxon>
        <taxon>eudicotyledons</taxon>
        <taxon>Gunneridae</taxon>
        <taxon>Pentapetalae</taxon>
        <taxon>rosids</taxon>
        <taxon>fabids</taxon>
        <taxon>Malpighiales</taxon>
        <taxon>Salicaceae</taxon>
        <taxon>Saliceae</taxon>
        <taxon>Populus</taxon>
    </lineage>
</organism>
<accession>A0A3N7EII0</accession>
<dbReference type="GO" id="GO:0004674">
    <property type="term" value="F:protein serine/threonine kinase activity"/>
    <property type="evidence" value="ECO:0007669"/>
    <property type="project" value="UniProtKB-KW"/>
</dbReference>
<keyword evidence="6" id="KW-0808">Transferase</keyword>
<dbReference type="InterPro" id="IPR011009">
    <property type="entry name" value="Kinase-like_dom_sf"/>
</dbReference>
<dbReference type="PROSITE" id="PS50948">
    <property type="entry name" value="PAN"/>
    <property type="match status" value="1"/>
</dbReference>
<evidence type="ECO:0000256" key="14">
    <source>
        <dbReference type="ARBA" id="ARBA00023157"/>
    </source>
</evidence>
<evidence type="ECO:0000256" key="10">
    <source>
        <dbReference type="ARBA" id="ARBA00022777"/>
    </source>
</evidence>
<dbReference type="Pfam" id="PF00954">
    <property type="entry name" value="S_locus_glycop"/>
    <property type="match status" value="1"/>
</dbReference>
<dbReference type="EMBL" id="CM009290">
    <property type="protein sequence ID" value="RQO84820.1"/>
    <property type="molecule type" value="Genomic_DNA"/>
</dbReference>
<proteinExistence type="inferred from homology"/>
<dbReference type="PROSITE" id="PS50011">
    <property type="entry name" value="PROTEIN_KINASE_DOM"/>
    <property type="match status" value="1"/>
</dbReference>
<evidence type="ECO:0000256" key="7">
    <source>
        <dbReference type="ARBA" id="ARBA00022692"/>
    </source>
</evidence>
<evidence type="ECO:0000256" key="13">
    <source>
        <dbReference type="ARBA" id="ARBA00023136"/>
    </source>
</evidence>
<keyword evidence="12 17" id="KW-1133">Transmembrane helix</keyword>
<keyword evidence="5" id="KW-0723">Serine/threonine-protein kinase</keyword>
<protein>
    <recommendedName>
        <fullName evidence="24">Receptor-like serine/threonine-protein kinase</fullName>
    </recommendedName>
</protein>
<dbReference type="Proteomes" id="UP000006729">
    <property type="component" value="Chromosome 1"/>
</dbReference>
<evidence type="ECO:0000256" key="1">
    <source>
        <dbReference type="ARBA" id="ARBA00004251"/>
    </source>
</evidence>
<evidence type="ECO:0000256" key="6">
    <source>
        <dbReference type="ARBA" id="ARBA00022679"/>
    </source>
</evidence>
<keyword evidence="15" id="KW-0675">Receptor</keyword>
<evidence type="ECO:0000313" key="22">
    <source>
        <dbReference type="EMBL" id="RQO84820.1"/>
    </source>
</evidence>
<keyword evidence="10" id="KW-0418">Kinase</keyword>
<dbReference type="InterPro" id="IPR003609">
    <property type="entry name" value="Pan_app"/>
</dbReference>
<keyword evidence="14" id="KW-1015">Disulfide bond</keyword>
<dbReference type="InterPro" id="IPR001245">
    <property type="entry name" value="Ser-Thr/Tyr_kinase_cat_dom"/>
</dbReference>
<keyword evidence="7 17" id="KW-0812">Transmembrane</keyword>
<dbReference type="AlphaFoldDB" id="A0A3N7EII0"/>
<evidence type="ECO:0000256" key="4">
    <source>
        <dbReference type="ARBA" id="ARBA00022475"/>
    </source>
</evidence>
<dbReference type="FunFam" id="3.30.200.20:FF:000951">
    <property type="entry name" value="Uncharacterized protein"/>
    <property type="match status" value="1"/>
</dbReference>
<reference evidence="22 23" key="1">
    <citation type="journal article" date="2006" name="Science">
        <title>The genome of black cottonwood, Populus trichocarpa (Torr. &amp; Gray).</title>
        <authorList>
            <person name="Tuskan G.A."/>
            <person name="Difazio S."/>
            <person name="Jansson S."/>
            <person name="Bohlmann J."/>
            <person name="Grigoriev I."/>
            <person name="Hellsten U."/>
            <person name="Putnam N."/>
            <person name="Ralph S."/>
            <person name="Rombauts S."/>
            <person name="Salamov A."/>
            <person name="Schein J."/>
            <person name="Sterck L."/>
            <person name="Aerts A."/>
            <person name="Bhalerao R.R."/>
            <person name="Bhalerao R.P."/>
            <person name="Blaudez D."/>
            <person name="Boerjan W."/>
            <person name="Brun A."/>
            <person name="Brunner A."/>
            <person name="Busov V."/>
            <person name="Campbell M."/>
            <person name="Carlson J."/>
            <person name="Chalot M."/>
            <person name="Chapman J."/>
            <person name="Chen G.L."/>
            <person name="Cooper D."/>
            <person name="Coutinho P.M."/>
            <person name="Couturier J."/>
            <person name="Covert S."/>
            <person name="Cronk Q."/>
            <person name="Cunningham R."/>
            <person name="Davis J."/>
            <person name="Degroeve S."/>
            <person name="Dejardin A."/>
            <person name="Depamphilis C."/>
            <person name="Detter J."/>
            <person name="Dirks B."/>
            <person name="Dubchak I."/>
            <person name="Duplessis S."/>
            <person name="Ehlting J."/>
            <person name="Ellis B."/>
            <person name="Gendler K."/>
            <person name="Goodstein D."/>
            <person name="Gribskov M."/>
            <person name="Grimwood J."/>
            <person name="Groover A."/>
            <person name="Gunter L."/>
            <person name="Hamberger B."/>
            <person name="Heinze B."/>
            <person name="Helariutta Y."/>
            <person name="Henrissat B."/>
            <person name="Holligan D."/>
            <person name="Holt R."/>
            <person name="Huang W."/>
            <person name="Islam-Faridi N."/>
            <person name="Jones S."/>
            <person name="Jones-Rhoades M."/>
            <person name="Jorgensen R."/>
            <person name="Joshi C."/>
            <person name="Kangasjarvi J."/>
            <person name="Karlsson J."/>
            <person name="Kelleher C."/>
            <person name="Kirkpatrick R."/>
            <person name="Kirst M."/>
            <person name="Kohler A."/>
            <person name="Kalluri U."/>
            <person name="Larimer F."/>
            <person name="Leebens-Mack J."/>
            <person name="Leple J.C."/>
            <person name="Locascio P."/>
            <person name="Lou Y."/>
            <person name="Lucas S."/>
            <person name="Martin F."/>
            <person name="Montanini B."/>
            <person name="Napoli C."/>
            <person name="Nelson D.R."/>
            <person name="Nelson C."/>
            <person name="Nieminen K."/>
            <person name="Nilsson O."/>
            <person name="Pereda V."/>
            <person name="Peter G."/>
            <person name="Philippe R."/>
            <person name="Pilate G."/>
            <person name="Poliakov A."/>
            <person name="Razumovskaya J."/>
            <person name="Richardson P."/>
            <person name="Rinaldi C."/>
            <person name="Ritland K."/>
            <person name="Rouze P."/>
            <person name="Ryaboy D."/>
            <person name="Schmutz J."/>
            <person name="Schrader J."/>
            <person name="Segerman B."/>
            <person name="Shin H."/>
            <person name="Siddiqui A."/>
            <person name="Sterky F."/>
            <person name="Terry A."/>
            <person name="Tsai C.J."/>
            <person name="Uberbacher E."/>
            <person name="Unneberg P."/>
            <person name="Vahala J."/>
            <person name="Wall K."/>
            <person name="Wessler S."/>
            <person name="Yang G."/>
            <person name="Yin T."/>
            <person name="Douglas C."/>
            <person name="Marra M."/>
            <person name="Sandberg G."/>
            <person name="Van de Peer Y."/>
            <person name="Rokhsar D."/>
        </authorList>
    </citation>
    <scope>NUCLEOTIDE SEQUENCE [LARGE SCALE GENOMIC DNA]</scope>
    <source>
        <strain evidence="23">cv. Nisqually</strain>
    </source>
</reference>
<evidence type="ECO:0000256" key="3">
    <source>
        <dbReference type="ARBA" id="ARBA00010217"/>
    </source>
</evidence>
<dbReference type="Pfam" id="PF08276">
    <property type="entry name" value="PAN_2"/>
    <property type="match status" value="1"/>
</dbReference>
<feature type="domain" description="Protein kinase" evidence="19">
    <location>
        <begin position="444"/>
        <end position="667"/>
    </location>
</feature>
<keyword evidence="4" id="KW-1003">Cell membrane</keyword>
<sequence>MHDMTKWSFFLSLLLCIFNTRTCFSNGSDTLSVGQSLSVTQSLISEGRTFELGFFRPGASQNIYLGIWYKNFADKIIVWVANRESPLNPASLKLELSPDGNLVLLTNFTETVWSTALISPILNSTEAILLDNGNFVIRDVSNTSITYWQSFDNPTDTWLPGGKLGINKQTGQVQRLISWKNSEDPAPGKMMQWLWLAGSSQWFLYWSQPADQADVYAACGAFGVFGGSTTSPCKCIKGFKPFGQNDWSSGCVRESPLQCQNKEGNRKKDEFLKMSNLTLPTNSKAHEAANATRCELDCLGSCSCTVFAYNNSGCFVWEGDLVNLQQQAGEGVSWAGADIYIKLAAAELQVENGAGKGNKRRTRAILAVVIPVTLITFGLFIYCCYLRKSKLHHKGEEDTSENLLFFDFDTCPNSTNNVPSSVDNRRKNVELPLFSYESVSAVTEQFSHKLGEGGFGPVYKGKLSNGVEVAVKRLSKRSGQGLEEFRNETMVIARLQHRNLVRLLGCCIERDEKILIYEYMPNKSLDFFLFDANKRQILDWGSRVRIIEGIAQGLLYLHRYSRLRIIHRDLKPSNILLDSEMNPKISDFGMARIFGDSETEANTKKIAGTYGYMSPEYAMDGLFSIKSDVFSFGVLLLEIVSGRKNTGFYHRDSLNLLGHVGMEVMEF</sequence>
<evidence type="ECO:0000313" key="23">
    <source>
        <dbReference type="Proteomes" id="UP000006729"/>
    </source>
</evidence>
<dbReference type="FunFam" id="2.90.10.10:FF:000002">
    <property type="entry name" value="Serine/threonine-protein kinase"/>
    <property type="match status" value="1"/>
</dbReference>